<evidence type="ECO:0000313" key="9">
    <source>
        <dbReference type="Proteomes" id="UP001630127"/>
    </source>
</evidence>
<organism evidence="8 9">
    <name type="scientific">Cinchona calisaya</name>
    <dbReference type="NCBI Taxonomy" id="153742"/>
    <lineage>
        <taxon>Eukaryota</taxon>
        <taxon>Viridiplantae</taxon>
        <taxon>Streptophyta</taxon>
        <taxon>Embryophyta</taxon>
        <taxon>Tracheophyta</taxon>
        <taxon>Spermatophyta</taxon>
        <taxon>Magnoliopsida</taxon>
        <taxon>eudicotyledons</taxon>
        <taxon>Gunneridae</taxon>
        <taxon>Pentapetalae</taxon>
        <taxon>asterids</taxon>
        <taxon>lamiids</taxon>
        <taxon>Gentianales</taxon>
        <taxon>Rubiaceae</taxon>
        <taxon>Cinchonoideae</taxon>
        <taxon>Cinchoneae</taxon>
        <taxon>Cinchona</taxon>
    </lineage>
</organism>
<gene>
    <name evidence="8" type="ORF">ACH5RR_028813</name>
</gene>
<protein>
    <recommendedName>
        <fullName evidence="7">Late embryogenesis abundant protein LEA-2 subgroup domain-containing protein</fullName>
    </recommendedName>
</protein>
<dbReference type="Pfam" id="PF03168">
    <property type="entry name" value="LEA_2"/>
    <property type="match status" value="1"/>
</dbReference>
<name>A0ABD2YPW7_9GENT</name>
<evidence type="ECO:0000256" key="5">
    <source>
        <dbReference type="SAM" id="MobiDB-lite"/>
    </source>
</evidence>
<evidence type="ECO:0000256" key="3">
    <source>
        <dbReference type="ARBA" id="ARBA00022989"/>
    </source>
</evidence>
<dbReference type="PANTHER" id="PTHR31234:SF72">
    <property type="entry name" value="NDR1_HIN1-LIKE PROTEIN 6"/>
    <property type="match status" value="1"/>
</dbReference>
<evidence type="ECO:0000256" key="1">
    <source>
        <dbReference type="ARBA" id="ARBA00004167"/>
    </source>
</evidence>
<keyword evidence="9" id="KW-1185">Reference proteome</keyword>
<proteinExistence type="predicted"/>
<dbReference type="InterPro" id="IPR004864">
    <property type="entry name" value="LEA_2"/>
</dbReference>
<dbReference type="PANTHER" id="PTHR31234">
    <property type="entry name" value="LATE EMBRYOGENESIS ABUNDANT (LEA) HYDROXYPROLINE-RICH GLYCOPROTEIN FAMILY"/>
    <property type="match status" value="1"/>
</dbReference>
<keyword evidence="4 6" id="KW-0472">Membrane</keyword>
<sequence>MNAPPPPPPYVMLNGQGTQSGNYAPPPPPPHRRNVPCYNSDYYPKKSGRSGCLRCICCCYCILFLLIFIFAALALYFYIVYQPKMPSYKVKGLDLKSFDLLPDFSLNTAFLVSVEAENPNKGIGFTYEPGSSVIVEYTDTTLCTGALPSFHQGPKNTTMIRIELKGKSEFGSGLQQALQDSESKGKIPLLVRIQVPVRIVLGDFSTRQIHVFVNCSLVVDNLAPGKKIGILSNTYKFHFQL</sequence>
<evidence type="ECO:0000259" key="7">
    <source>
        <dbReference type="Pfam" id="PF03168"/>
    </source>
</evidence>
<dbReference type="Proteomes" id="UP001630127">
    <property type="component" value="Unassembled WGS sequence"/>
</dbReference>
<feature type="compositionally biased region" description="Pro residues" evidence="5">
    <location>
        <begin position="1"/>
        <end position="10"/>
    </location>
</feature>
<comment type="subcellular location">
    <subcellularLocation>
        <location evidence="1">Membrane</location>
        <topology evidence="1">Single-pass membrane protein</topology>
    </subcellularLocation>
</comment>
<feature type="domain" description="Late embryogenesis abundant protein LEA-2 subgroup" evidence="7">
    <location>
        <begin position="114"/>
        <end position="215"/>
    </location>
</feature>
<comment type="caution">
    <text evidence="8">The sequence shown here is derived from an EMBL/GenBank/DDBJ whole genome shotgun (WGS) entry which is preliminary data.</text>
</comment>
<dbReference type="AlphaFoldDB" id="A0ABD2YPW7"/>
<reference evidence="8 9" key="1">
    <citation type="submission" date="2024-11" db="EMBL/GenBank/DDBJ databases">
        <title>A near-complete genome assembly of Cinchona calisaya.</title>
        <authorList>
            <person name="Lian D.C."/>
            <person name="Zhao X.W."/>
            <person name="Wei L."/>
        </authorList>
    </citation>
    <scope>NUCLEOTIDE SEQUENCE [LARGE SCALE GENOMIC DNA]</scope>
    <source>
        <tissue evidence="8">Nenye</tissue>
    </source>
</reference>
<evidence type="ECO:0000256" key="6">
    <source>
        <dbReference type="SAM" id="Phobius"/>
    </source>
</evidence>
<feature type="transmembrane region" description="Helical" evidence="6">
    <location>
        <begin position="55"/>
        <end position="79"/>
    </location>
</feature>
<feature type="region of interest" description="Disordered" evidence="5">
    <location>
        <begin position="1"/>
        <end position="28"/>
    </location>
</feature>
<dbReference type="EMBL" id="JBJUIK010000012">
    <property type="protein sequence ID" value="KAL3509412.1"/>
    <property type="molecule type" value="Genomic_DNA"/>
</dbReference>
<evidence type="ECO:0000256" key="4">
    <source>
        <dbReference type="ARBA" id="ARBA00023136"/>
    </source>
</evidence>
<keyword evidence="3 6" id="KW-1133">Transmembrane helix</keyword>
<evidence type="ECO:0000256" key="2">
    <source>
        <dbReference type="ARBA" id="ARBA00022692"/>
    </source>
</evidence>
<keyword evidence="2 6" id="KW-0812">Transmembrane</keyword>
<evidence type="ECO:0000313" key="8">
    <source>
        <dbReference type="EMBL" id="KAL3509412.1"/>
    </source>
</evidence>
<dbReference type="InterPro" id="IPR044839">
    <property type="entry name" value="NDR1-like"/>
</dbReference>
<dbReference type="GO" id="GO:0016020">
    <property type="term" value="C:membrane"/>
    <property type="evidence" value="ECO:0007669"/>
    <property type="project" value="UniProtKB-SubCell"/>
</dbReference>
<accession>A0ABD2YPW7</accession>